<protein>
    <submittedName>
        <fullName evidence="1">Uncharacterized protein</fullName>
    </submittedName>
</protein>
<accession>A0ABS7NTE0</accession>
<evidence type="ECO:0000313" key="1">
    <source>
        <dbReference type="EMBL" id="MBY6321286.1"/>
    </source>
</evidence>
<organism evidence="1 2">
    <name type="scientific">Rhodococcoides kroppenstedtii</name>
    <dbReference type="NCBI Taxonomy" id="293050"/>
    <lineage>
        <taxon>Bacteria</taxon>
        <taxon>Bacillati</taxon>
        <taxon>Actinomycetota</taxon>
        <taxon>Actinomycetes</taxon>
        <taxon>Mycobacteriales</taxon>
        <taxon>Nocardiaceae</taxon>
        <taxon>Rhodococcoides</taxon>
    </lineage>
</organism>
<comment type="caution">
    <text evidence="1">The sequence shown here is derived from an EMBL/GenBank/DDBJ whole genome shotgun (WGS) entry which is preliminary data.</text>
</comment>
<dbReference type="Proteomes" id="UP001520140">
    <property type="component" value="Unassembled WGS sequence"/>
</dbReference>
<proteinExistence type="predicted"/>
<dbReference type="EMBL" id="JABUKG010000009">
    <property type="protein sequence ID" value="MBY6321286.1"/>
    <property type="molecule type" value="Genomic_DNA"/>
</dbReference>
<sequence length="47" mass="5092">MTHYATQAHYDHDWIAEQIEAELAADTAGGTVIAGPWPTPPDRTSTP</sequence>
<keyword evidence="2" id="KW-1185">Reference proteome</keyword>
<reference evidence="1 2" key="1">
    <citation type="submission" date="2020-06" db="EMBL/GenBank/DDBJ databases">
        <title>Taxonomy, biology and ecology of Rhodococcus bacteria occurring in California pistachio and other woody hosts as revealed by genome sequence analyses.</title>
        <authorList>
            <person name="Gai Y."/>
            <person name="Riely B."/>
        </authorList>
    </citation>
    <scope>NUCLEOTIDE SEQUENCE [LARGE SCALE GENOMIC DNA]</scope>
    <source>
        <strain evidence="1 2">BP-284</strain>
    </source>
</reference>
<gene>
    <name evidence="1" type="ORF">HQ605_10655</name>
</gene>
<name>A0ABS7NTE0_9NOCA</name>
<evidence type="ECO:0000313" key="2">
    <source>
        <dbReference type="Proteomes" id="UP001520140"/>
    </source>
</evidence>
<dbReference type="RefSeq" id="WP_157889646.1">
    <property type="nucleotide sequence ID" value="NZ_JABUKE010000008.1"/>
</dbReference>